<dbReference type="InterPro" id="IPR036397">
    <property type="entry name" value="RNaseH_sf"/>
</dbReference>
<dbReference type="GO" id="GO:0003676">
    <property type="term" value="F:nucleic acid binding"/>
    <property type="evidence" value="ECO:0007669"/>
    <property type="project" value="InterPro"/>
</dbReference>
<dbReference type="Pfam" id="PF00665">
    <property type="entry name" value="rve"/>
    <property type="match status" value="1"/>
</dbReference>
<evidence type="ECO:0000313" key="4">
    <source>
        <dbReference type="Proteomes" id="UP000321570"/>
    </source>
</evidence>
<feature type="region of interest" description="Disordered" evidence="1">
    <location>
        <begin position="356"/>
        <end position="385"/>
    </location>
</feature>
<evidence type="ECO:0000313" key="3">
    <source>
        <dbReference type="EMBL" id="VUZ38694.1"/>
    </source>
</evidence>
<keyword evidence="4" id="KW-1185">Reference proteome</keyword>
<dbReference type="Proteomes" id="UP000321570">
    <property type="component" value="Unassembled WGS sequence"/>
</dbReference>
<name>A0A564XWK5_HYMDI</name>
<dbReference type="PANTHER" id="PTHR37984:SF5">
    <property type="entry name" value="PROTEIN NYNRIN-LIKE"/>
    <property type="match status" value="1"/>
</dbReference>
<feature type="region of interest" description="Disordered" evidence="1">
    <location>
        <begin position="106"/>
        <end position="126"/>
    </location>
</feature>
<feature type="domain" description="Integrase catalytic" evidence="2">
    <location>
        <begin position="128"/>
        <end position="280"/>
    </location>
</feature>
<feature type="compositionally biased region" description="Basic and acidic residues" evidence="1">
    <location>
        <begin position="356"/>
        <end position="372"/>
    </location>
</feature>
<gene>
    <name evidence="3" type="ORF">WMSIL1_LOCUS94</name>
</gene>
<organism evidence="3 4">
    <name type="scientific">Hymenolepis diminuta</name>
    <name type="common">Rat tapeworm</name>
    <dbReference type="NCBI Taxonomy" id="6216"/>
    <lineage>
        <taxon>Eukaryota</taxon>
        <taxon>Metazoa</taxon>
        <taxon>Spiralia</taxon>
        <taxon>Lophotrochozoa</taxon>
        <taxon>Platyhelminthes</taxon>
        <taxon>Cestoda</taxon>
        <taxon>Eucestoda</taxon>
        <taxon>Cyclophyllidea</taxon>
        <taxon>Hymenolepididae</taxon>
        <taxon>Hymenolepis</taxon>
    </lineage>
</organism>
<dbReference type="EMBL" id="CABIJS010000004">
    <property type="protein sequence ID" value="VUZ38694.1"/>
    <property type="molecule type" value="Genomic_DNA"/>
</dbReference>
<proteinExistence type="predicted"/>
<dbReference type="AlphaFoldDB" id="A0A564XWK5"/>
<protein>
    <recommendedName>
        <fullName evidence="2">Integrase catalytic domain-containing protein</fullName>
    </recommendedName>
</protein>
<dbReference type="InterPro" id="IPR012337">
    <property type="entry name" value="RNaseH-like_sf"/>
</dbReference>
<dbReference type="PROSITE" id="PS50994">
    <property type="entry name" value="INTEGRASE"/>
    <property type="match status" value="1"/>
</dbReference>
<evidence type="ECO:0000259" key="2">
    <source>
        <dbReference type="PROSITE" id="PS50994"/>
    </source>
</evidence>
<accession>A0A564XWK5</accession>
<dbReference type="PANTHER" id="PTHR37984">
    <property type="entry name" value="PROTEIN CBG26694"/>
    <property type="match status" value="1"/>
</dbReference>
<dbReference type="InterPro" id="IPR001584">
    <property type="entry name" value="Integrase_cat-core"/>
</dbReference>
<evidence type="ECO:0000256" key="1">
    <source>
        <dbReference type="SAM" id="MobiDB-lite"/>
    </source>
</evidence>
<dbReference type="Gene3D" id="3.30.420.10">
    <property type="entry name" value="Ribonuclease H-like superfamily/Ribonuclease H"/>
    <property type="match status" value="1"/>
</dbReference>
<dbReference type="InterPro" id="IPR050951">
    <property type="entry name" value="Retrovirus_Pol_polyprotein"/>
</dbReference>
<dbReference type="GO" id="GO:0015074">
    <property type="term" value="P:DNA integration"/>
    <property type="evidence" value="ECO:0007669"/>
    <property type="project" value="InterPro"/>
</dbReference>
<sequence>MALVPFAFFTSQFLCPPFPPLFLLVHLRLFSAQERISELNSNFEKFRRTENLDQADCLSPLIDNQSAKKEESVVASVSFERDVQHILTESNQNNPVSVEDIRKEAEKDAVPQQAAKNSIRQDPALCPQSETPWTGLHVDFVGPVSSITYLVVVDSYSKWTEVVPLTVATSGTTIGVLDRIFSTHGLPKTLISDNGTQFTSVDFKEFCEQRSIEHIRISPYHPQLNGQAERFVDTLKRCLQKAKGERTMDEVLQNFLLGYRSTPHPAIGEKSPAKVLMGRKLRRVHEAMLPKKAQPNEKTGNKKNGFAVNAPVYASYYRLGRQGTAAIIKERHGSMIYDVEVGKDIVSHHFHLEDNEDRTVEVKNGSDYEAGKLQRQGSTRSSDHGHHFATFSCLRRESIHLQNRKRRKETITFYNIKFE</sequence>
<dbReference type="SUPFAM" id="SSF53098">
    <property type="entry name" value="Ribonuclease H-like"/>
    <property type="match status" value="1"/>
</dbReference>
<dbReference type="FunFam" id="3.30.420.10:FF:000063">
    <property type="entry name" value="Retrovirus-related Pol polyprotein from transposon 297-like Protein"/>
    <property type="match status" value="1"/>
</dbReference>
<reference evidence="3 4" key="1">
    <citation type="submission" date="2019-07" db="EMBL/GenBank/DDBJ databases">
        <authorList>
            <person name="Jastrzebski P J."/>
            <person name="Paukszto L."/>
            <person name="Jastrzebski P J."/>
        </authorList>
    </citation>
    <scope>NUCLEOTIDE SEQUENCE [LARGE SCALE GENOMIC DNA]</scope>
    <source>
        <strain evidence="3 4">WMS-il1</strain>
    </source>
</reference>